<dbReference type="GO" id="GO:0006310">
    <property type="term" value="P:DNA recombination"/>
    <property type="evidence" value="ECO:0007669"/>
    <property type="project" value="UniProtKB-KW"/>
</dbReference>
<keyword evidence="6" id="KW-1185">Reference proteome</keyword>
<dbReference type="Gene3D" id="1.10.150.130">
    <property type="match status" value="1"/>
</dbReference>
<dbReference type="Pfam" id="PF20172">
    <property type="entry name" value="DUF6538"/>
    <property type="match status" value="1"/>
</dbReference>
<evidence type="ECO:0000256" key="2">
    <source>
        <dbReference type="ARBA" id="ARBA00023125"/>
    </source>
</evidence>
<proteinExistence type="inferred from homology"/>
<feature type="domain" description="Tyr recombinase" evidence="4">
    <location>
        <begin position="243"/>
        <end position="430"/>
    </location>
</feature>
<gene>
    <name evidence="5" type="ORF">SAMN02745220_04204</name>
</gene>
<dbReference type="CDD" id="cd01184">
    <property type="entry name" value="INT_C_like_1"/>
    <property type="match status" value="1"/>
</dbReference>
<keyword evidence="2" id="KW-0238">DNA-binding</keyword>
<evidence type="ECO:0000313" key="5">
    <source>
        <dbReference type="EMBL" id="SHO51737.1"/>
    </source>
</evidence>
<dbReference type="Pfam" id="PF00589">
    <property type="entry name" value="Phage_integrase"/>
    <property type="match status" value="1"/>
</dbReference>
<dbReference type="InterPro" id="IPR002104">
    <property type="entry name" value="Integrase_catalytic"/>
</dbReference>
<dbReference type="RefSeq" id="WP_073615627.1">
    <property type="nucleotide sequence ID" value="NZ_FRFE01000028.1"/>
</dbReference>
<dbReference type="InterPro" id="IPR010998">
    <property type="entry name" value="Integrase_recombinase_N"/>
</dbReference>
<dbReference type="STRING" id="1121416.SAMN02745220_04204"/>
<evidence type="ECO:0000259" key="4">
    <source>
        <dbReference type="PROSITE" id="PS51898"/>
    </source>
</evidence>
<reference evidence="5 6" key="1">
    <citation type="submission" date="2016-12" db="EMBL/GenBank/DDBJ databases">
        <authorList>
            <person name="Song W.-J."/>
            <person name="Kurnit D.M."/>
        </authorList>
    </citation>
    <scope>NUCLEOTIDE SEQUENCE [LARGE SCALE GENOMIC DNA]</scope>
    <source>
        <strain evidence="5 6">DSM 18488</strain>
    </source>
</reference>
<dbReference type="EMBL" id="FRFE01000028">
    <property type="protein sequence ID" value="SHO51737.1"/>
    <property type="molecule type" value="Genomic_DNA"/>
</dbReference>
<dbReference type="OrthoDB" id="5423136at2"/>
<keyword evidence="3" id="KW-0233">DNA recombination</keyword>
<dbReference type="PANTHER" id="PTHR30349:SF41">
    <property type="entry name" value="INTEGRASE_RECOMBINASE PROTEIN MJ0367-RELATED"/>
    <property type="match status" value="1"/>
</dbReference>
<evidence type="ECO:0000313" key="6">
    <source>
        <dbReference type="Proteomes" id="UP000184603"/>
    </source>
</evidence>
<evidence type="ECO:0000256" key="3">
    <source>
        <dbReference type="ARBA" id="ARBA00023172"/>
    </source>
</evidence>
<dbReference type="Proteomes" id="UP000184603">
    <property type="component" value="Unassembled WGS sequence"/>
</dbReference>
<dbReference type="Gene3D" id="1.10.443.10">
    <property type="entry name" value="Intergrase catalytic core"/>
    <property type="match status" value="1"/>
</dbReference>
<dbReference type="InterPro" id="IPR050090">
    <property type="entry name" value="Tyrosine_recombinase_XerCD"/>
</dbReference>
<accession>A0A1M7YGH1</accession>
<organism evidence="5 6">
    <name type="scientific">Desulfopila aestuarii DSM 18488</name>
    <dbReference type="NCBI Taxonomy" id="1121416"/>
    <lineage>
        <taxon>Bacteria</taxon>
        <taxon>Pseudomonadati</taxon>
        <taxon>Thermodesulfobacteriota</taxon>
        <taxon>Desulfobulbia</taxon>
        <taxon>Desulfobulbales</taxon>
        <taxon>Desulfocapsaceae</taxon>
        <taxon>Desulfopila</taxon>
    </lineage>
</organism>
<dbReference type="SUPFAM" id="SSF56349">
    <property type="entry name" value="DNA breaking-rejoining enzymes"/>
    <property type="match status" value="1"/>
</dbReference>
<comment type="similarity">
    <text evidence="1">Belongs to the 'phage' integrase family.</text>
</comment>
<dbReference type="InterPro" id="IPR011010">
    <property type="entry name" value="DNA_brk_join_enz"/>
</dbReference>
<sequence>MRVPSYCFKSNGKQPVYYFRMKVPKDLQPILRRTELKKSLKTEDRKAAFRLCRQYVTTAERHFAELRLRLFQAALDSNTTSGNLDQLQLPQTIAGPTTSALIHPPPRVEPEQITMSRLIELYVKEETSKRGHDIASGLEKNLLRFMEIVGDKPISHYTVEDRQKYRDVLMRIPKRINGARYKDQLITAILKREYPPEQRLSITSVNHRLNDTATFLNWCVKSGLIASHPFSNAVIKKKTPTDKERLALSDAEIKKILENLPEDQRSLSMCIFLSSFSGLRQSEVASLDAADIINRDGIWCIDVNNRGDKRLKSKNARRLIPVHPVLLKSGLVEYARSQTGVKLFPDIKPYRGKYGHQVSKDFAKFRRSLGISGSGQTFHGIRHSVISKLWSAGIPEAHVAAVVGHQRGERESYIRYAKKNDLRPLVAAVEAIDYGTIKLPSWMTKK</sequence>
<dbReference type="InterPro" id="IPR013762">
    <property type="entry name" value="Integrase-like_cat_sf"/>
</dbReference>
<name>A0A1M7YGH1_9BACT</name>
<dbReference type="AlphaFoldDB" id="A0A1M7YGH1"/>
<dbReference type="GO" id="GO:0015074">
    <property type="term" value="P:DNA integration"/>
    <property type="evidence" value="ECO:0007669"/>
    <property type="project" value="InterPro"/>
</dbReference>
<dbReference type="InterPro" id="IPR046668">
    <property type="entry name" value="DUF6538"/>
</dbReference>
<protein>
    <submittedName>
        <fullName evidence="5">Phage integrase family protein</fullName>
    </submittedName>
</protein>
<dbReference type="PROSITE" id="PS51898">
    <property type="entry name" value="TYR_RECOMBINASE"/>
    <property type="match status" value="1"/>
</dbReference>
<dbReference type="GO" id="GO:0003677">
    <property type="term" value="F:DNA binding"/>
    <property type="evidence" value="ECO:0007669"/>
    <property type="project" value="UniProtKB-KW"/>
</dbReference>
<dbReference type="PANTHER" id="PTHR30349">
    <property type="entry name" value="PHAGE INTEGRASE-RELATED"/>
    <property type="match status" value="1"/>
</dbReference>
<evidence type="ECO:0000256" key="1">
    <source>
        <dbReference type="ARBA" id="ARBA00008857"/>
    </source>
</evidence>